<name>A0AAW5ES73_NOVHA</name>
<dbReference type="EMBL" id="JAIBCX010000013">
    <property type="protein sequence ID" value="MCJ8353713.1"/>
    <property type="molecule type" value="Genomic_DNA"/>
</dbReference>
<gene>
    <name evidence="1" type="ORF">K1W68_06890</name>
</gene>
<dbReference type="AlphaFoldDB" id="A0AAW5ES73"/>
<proteinExistence type="predicted"/>
<dbReference type="Proteomes" id="UP001202887">
    <property type="component" value="Unassembled WGS sequence"/>
</dbReference>
<protein>
    <submittedName>
        <fullName evidence="1">Uncharacterized protein</fullName>
    </submittedName>
</protein>
<evidence type="ECO:0000313" key="2">
    <source>
        <dbReference type="Proteomes" id="UP001202887"/>
    </source>
</evidence>
<comment type="caution">
    <text evidence="1">The sequence shown here is derived from an EMBL/GenBank/DDBJ whole genome shotgun (WGS) entry which is preliminary data.</text>
</comment>
<reference evidence="1" key="1">
    <citation type="journal article" date="2021" name="Polymers (Basel)">
        <title>Highly Stretchable Bacterial Cellulose Produced by Komagataeibacter hansenii SI1.</title>
        <authorList>
            <person name="Cielecka I."/>
            <person name="Ryngajllo M."/>
            <person name="Maniukiewicz W."/>
            <person name="Bielecki S."/>
        </authorList>
    </citation>
    <scope>NUCLEOTIDE SEQUENCE</scope>
    <source>
        <strain evidence="1">SI1</strain>
    </source>
</reference>
<sequence length="64" mass="6745">MLIKPDIVSLALMPSVIGNVPDAVCMVRDLSDMLLVPAAFIHVVVRNGGATLPSISCLPCLNRS</sequence>
<reference evidence="1" key="2">
    <citation type="submission" date="2022-03" db="EMBL/GenBank/DDBJ databases">
        <authorList>
            <person name="Ryngajllo M."/>
            <person name="Jacek P."/>
            <person name="Kubiak K."/>
        </authorList>
    </citation>
    <scope>NUCLEOTIDE SEQUENCE</scope>
    <source>
        <strain evidence="1">SI1</strain>
    </source>
</reference>
<organism evidence="1 2">
    <name type="scientific">Novacetimonas hansenii</name>
    <name type="common">Komagataeibacter hansenii</name>
    <dbReference type="NCBI Taxonomy" id="436"/>
    <lineage>
        <taxon>Bacteria</taxon>
        <taxon>Pseudomonadati</taxon>
        <taxon>Pseudomonadota</taxon>
        <taxon>Alphaproteobacteria</taxon>
        <taxon>Acetobacterales</taxon>
        <taxon>Acetobacteraceae</taxon>
        <taxon>Novacetimonas</taxon>
    </lineage>
</organism>
<accession>A0AAW5ES73</accession>
<dbReference type="RefSeq" id="WP_143455990.1">
    <property type="nucleotide sequence ID" value="NZ_CALLXP010000026.1"/>
</dbReference>
<evidence type="ECO:0000313" key="1">
    <source>
        <dbReference type="EMBL" id="MCJ8353713.1"/>
    </source>
</evidence>